<comment type="caution">
    <text evidence="6">The sequence shown here is derived from an EMBL/GenBank/DDBJ whole genome shotgun (WGS) entry which is preliminary data.</text>
</comment>
<dbReference type="RefSeq" id="WP_157090271.1">
    <property type="nucleotide sequence ID" value="NZ_JBHSMX010000065.1"/>
</dbReference>
<protein>
    <submittedName>
        <fullName evidence="6">Sensor histidine kinase</fullName>
    </submittedName>
</protein>
<feature type="transmembrane region" description="Helical" evidence="4">
    <location>
        <begin position="75"/>
        <end position="95"/>
    </location>
</feature>
<keyword evidence="7" id="KW-1185">Reference proteome</keyword>
<evidence type="ECO:0000313" key="6">
    <source>
        <dbReference type="EMBL" id="MFC5523391.1"/>
    </source>
</evidence>
<keyword evidence="3" id="KW-0902">Two-component regulatory system</keyword>
<dbReference type="Pfam" id="PF07730">
    <property type="entry name" value="HisKA_3"/>
    <property type="match status" value="1"/>
</dbReference>
<dbReference type="Proteomes" id="UP001596084">
    <property type="component" value="Unassembled WGS sequence"/>
</dbReference>
<keyword evidence="1" id="KW-0808">Transferase</keyword>
<gene>
    <name evidence="6" type="ORF">ACFPP7_21105</name>
</gene>
<dbReference type="SUPFAM" id="SSF55874">
    <property type="entry name" value="ATPase domain of HSP90 chaperone/DNA topoisomerase II/histidine kinase"/>
    <property type="match status" value="1"/>
</dbReference>
<keyword evidence="4" id="KW-0812">Transmembrane</keyword>
<dbReference type="EMBL" id="JBHSMX010000065">
    <property type="protein sequence ID" value="MFC5523391.1"/>
    <property type="molecule type" value="Genomic_DNA"/>
</dbReference>
<dbReference type="CDD" id="cd16917">
    <property type="entry name" value="HATPase_UhpB-NarQ-NarX-like"/>
    <property type="match status" value="1"/>
</dbReference>
<keyword evidence="2 6" id="KW-0418">Kinase</keyword>
<evidence type="ECO:0000256" key="1">
    <source>
        <dbReference type="ARBA" id="ARBA00022679"/>
    </source>
</evidence>
<feature type="transmembrane region" description="Helical" evidence="4">
    <location>
        <begin position="159"/>
        <end position="182"/>
    </location>
</feature>
<feature type="transmembrane region" description="Helical" evidence="4">
    <location>
        <begin position="102"/>
        <end position="122"/>
    </location>
</feature>
<dbReference type="InterPro" id="IPR036890">
    <property type="entry name" value="HATPase_C_sf"/>
</dbReference>
<evidence type="ECO:0000256" key="3">
    <source>
        <dbReference type="ARBA" id="ARBA00023012"/>
    </source>
</evidence>
<feature type="transmembrane region" description="Helical" evidence="4">
    <location>
        <begin position="41"/>
        <end position="63"/>
    </location>
</feature>
<feature type="transmembrane region" description="Helical" evidence="4">
    <location>
        <begin position="12"/>
        <end position="32"/>
    </location>
</feature>
<dbReference type="Gene3D" id="3.30.565.10">
    <property type="entry name" value="Histidine kinase-like ATPase, C-terminal domain"/>
    <property type="match status" value="1"/>
</dbReference>
<keyword evidence="4" id="KW-1133">Transmembrane helix</keyword>
<accession>A0ABW0QFL4</accession>
<dbReference type="InterPro" id="IPR050482">
    <property type="entry name" value="Sensor_HK_TwoCompSys"/>
</dbReference>
<proteinExistence type="predicted"/>
<dbReference type="InterPro" id="IPR011712">
    <property type="entry name" value="Sig_transdc_His_kin_sub3_dim/P"/>
</dbReference>
<evidence type="ECO:0000313" key="7">
    <source>
        <dbReference type="Proteomes" id="UP001596084"/>
    </source>
</evidence>
<dbReference type="Pfam" id="PF02518">
    <property type="entry name" value="HATPase_c"/>
    <property type="match status" value="1"/>
</dbReference>
<dbReference type="SMART" id="SM00387">
    <property type="entry name" value="HATPase_c"/>
    <property type="match status" value="1"/>
</dbReference>
<keyword evidence="4" id="KW-0472">Membrane</keyword>
<dbReference type="Gene3D" id="1.20.5.1930">
    <property type="match status" value="1"/>
</dbReference>
<dbReference type="GO" id="GO:0016301">
    <property type="term" value="F:kinase activity"/>
    <property type="evidence" value="ECO:0007669"/>
    <property type="project" value="UniProtKB-KW"/>
</dbReference>
<feature type="transmembrane region" description="Helical" evidence="4">
    <location>
        <begin position="188"/>
        <end position="204"/>
    </location>
</feature>
<dbReference type="InterPro" id="IPR003594">
    <property type="entry name" value="HATPase_dom"/>
</dbReference>
<organism evidence="6 7">
    <name type="scientific">Polaromonas jejuensis</name>
    <dbReference type="NCBI Taxonomy" id="457502"/>
    <lineage>
        <taxon>Bacteria</taxon>
        <taxon>Pseudomonadati</taxon>
        <taxon>Pseudomonadota</taxon>
        <taxon>Betaproteobacteria</taxon>
        <taxon>Burkholderiales</taxon>
        <taxon>Comamonadaceae</taxon>
        <taxon>Polaromonas</taxon>
    </lineage>
</organism>
<dbReference type="PANTHER" id="PTHR24421">
    <property type="entry name" value="NITRATE/NITRITE SENSOR PROTEIN NARX-RELATED"/>
    <property type="match status" value="1"/>
</dbReference>
<dbReference type="PANTHER" id="PTHR24421:SF58">
    <property type="entry name" value="SIGNAL TRANSDUCTION HISTIDINE-PROTEIN KINASE_PHOSPHATASE UHPB"/>
    <property type="match status" value="1"/>
</dbReference>
<evidence type="ECO:0000256" key="2">
    <source>
        <dbReference type="ARBA" id="ARBA00022777"/>
    </source>
</evidence>
<sequence>MLSLANSWAGHTGAVLSAAAMAATMTVAGLAWQRRRNPLDLAYAVATGGWLLYLLSSSASALYDENPLVVFFARLGYQLTILAASFFLLIGVSVIRFEVHTVWMLQGLVGLLLLVWNAWGFFLQDLAYELWVVLNLVCASALFVVLAREVLRGDTDYRWLVLGGGLLGLGLCFHGLLTFSHLHPGTAPAQYFYPALMLLLWLLLTNRPAHARPPVDSAWATVTGFDPETGFAATAVANERRRIAQDLHDGVGSQLVNILATLDTRAPQQQAVALALEQCLMDLKIMVDTVDSTDACVVDVLGCLRYRVQHSLDKLGIQMVWTVDTDGPLQSFRGERALQVLRITQECLSNIMRHAQASVIEVICCYLPENKCLLLEVRDNGRGIASREGGRPKGKGMEGMQRRARELGAHLQITTKAQEGTRVVLIVPMPAPHTSA</sequence>
<evidence type="ECO:0000256" key="4">
    <source>
        <dbReference type="SAM" id="Phobius"/>
    </source>
</evidence>
<name>A0ABW0QFL4_9BURK</name>
<feature type="domain" description="Histidine kinase/HSP90-like ATPase" evidence="5">
    <location>
        <begin position="335"/>
        <end position="431"/>
    </location>
</feature>
<evidence type="ECO:0000259" key="5">
    <source>
        <dbReference type="SMART" id="SM00387"/>
    </source>
</evidence>
<feature type="transmembrane region" description="Helical" evidence="4">
    <location>
        <begin position="128"/>
        <end position="147"/>
    </location>
</feature>
<reference evidence="7" key="1">
    <citation type="journal article" date="2019" name="Int. J. Syst. Evol. Microbiol.">
        <title>The Global Catalogue of Microorganisms (GCM) 10K type strain sequencing project: providing services to taxonomists for standard genome sequencing and annotation.</title>
        <authorList>
            <consortium name="The Broad Institute Genomics Platform"/>
            <consortium name="The Broad Institute Genome Sequencing Center for Infectious Disease"/>
            <person name="Wu L."/>
            <person name="Ma J."/>
        </authorList>
    </citation>
    <scope>NUCLEOTIDE SEQUENCE [LARGE SCALE GENOMIC DNA]</scope>
    <source>
        <strain evidence="7">CGMCC 4.7277</strain>
    </source>
</reference>